<evidence type="ECO:0000256" key="4">
    <source>
        <dbReference type="ARBA" id="ARBA00022519"/>
    </source>
</evidence>
<evidence type="ECO:0000256" key="3">
    <source>
        <dbReference type="ARBA" id="ARBA00022475"/>
    </source>
</evidence>
<dbReference type="AlphaFoldDB" id="A0A2U9S4B0"/>
<dbReference type="InterPro" id="IPR050790">
    <property type="entry name" value="ExbB/TolQ_transport"/>
</dbReference>
<dbReference type="Proteomes" id="UP000249605">
    <property type="component" value="Chromosome"/>
</dbReference>
<dbReference type="HAMAP" id="MF_02202">
    <property type="entry name" value="TolQ"/>
    <property type="match status" value="1"/>
</dbReference>
<evidence type="ECO:0000313" key="13">
    <source>
        <dbReference type="Proteomes" id="UP000249605"/>
    </source>
</evidence>
<evidence type="ECO:0000256" key="10">
    <source>
        <dbReference type="HAMAP-Rule" id="MF_02202"/>
    </source>
</evidence>
<evidence type="ECO:0000256" key="1">
    <source>
        <dbReference type="ARBA" id="ARBA00004651"/>
    </source>
</evidence>
<comment type="subcellular location">
    <subcellularLocation>
        <location evidence="10">Cell inner membrane</location>
        <topology evidence="10">Multi-pass membrane protein</topology>
    </subcellularLocation>
    <subcellularLocation>
        <location evidence="1">Cell membrane</location>
        <topology evidence="1">Multi-pass membrane protein</topology>
    </subcellularLocation>
</comment>
<evidence type="ECO:0000313" key="12">
    <source>
        <dbReference type="EMBL" id="AWU93326.1"/>
    </source>
</evidence>
<comment type="subunit">
    <text evidence="10">The Tol-Pal system is composed of five core proteins: the inner membrane proteins TolA, TolQ and TolR, the periplasmic protein TolB and the outer membrane protein Pal. They form a network linking the inner and outer membranes and the peptidoglycan layer.</text>
</comment>
<comment type="function">
    <text evidence="10">Part of the Tol-Pal system, which plays a role in outer membrane invagination during cell division and is important for maintaining outer membrane integrity.</text>
</comment>
<dbReference type="PANTHER" id="PTHR30625:SF3">
    <property type="entry name" value="TOL-PAL SYSTEM PROTEIN TOLQ"/>
    <property type="match status" value="1"/>
</dbReference>
<keyword evidence="4 10" id="KW-0997">Cell inner membrane</keyword>
<dbReference type="KEGG" id="azm:DM194_03075"/>
<dbReference type="OrthoDB" id="9805133at2"/>
<evidence type="ECO:0000256" key="7">
    <source>
        <dbReference type="ARBA" id="ARBA00022989"/>
    </source>
</evidence>
<dbReference type="EMBL" id="CP029829">
    <property type="protein sequence ID" value="AWU93326.1"/>
    <property type="molecule type" value="Genomic_DNA"/>
</dbReference>
<keyword evidence="5 10" id="KW-0132">Cell division</keyword>
<feature type="transmembrane region" description="Helical" evidence="10">
    <location>
        <begin position="32"/>
        <end position="53"/>
    </location>
</feature>
<keyword evidence="6 10" id="KW-0812">Transmembrane</keyword>
<evidence type="ECO:0000256" key="9">
    <source>
        <dbReference type="ARBA" id="ARBA00023306"/>
    </source>
</evidence>
<dbReference type="RefSeq" id="WP_111065869.1">
    <property type="nucleotide sequence ID" value="NZ_CP029829.1"/>
</dbReference>
<dbReference type="GO" id="GO:0051301">
    <property type="term" value="P:cell division"/>
    <property type="evidence" value="ECO:0007669"/>
    <property type="project" value="UniProtKB-UniRule"/>
</dbReference>
<dbReference type="Pfam" id="PF01618">
    <property type="entry name" value="MotA_ExbB"/>
    <property type="match status" value="1"/>
</dbReference>
<gene>
    <name evidence="10 12" type="primary">tolQ</name>
    <name evidence="12" type="ORF">DM194_03075</name>
</gene>
<accession>A0A2U9S4B0</accession>
<feature type="transmembrane region" description="Helical" evidence="10">
    <location>
        <begin position="187"/>
        <end position="209"/>
    </location>
</feature>
<dbReference type="GO" id="GO:0017038">
    <property type="term" value="P:protein import"/>
    <property type="evidence" value="ECO:0007669"/>
    <property type="project" value="TreeGrafter"/>
</dbReference>
<name>A0A2U9S4B0_9PROT</name>
<dbReference type="InterPro" id="IPR014163">
    <property type="entry name" value="Tol-Pal_TolQ"/>
</dbReference>
<sequence length="244" mass="26178">MDALQTAQLAGNAAASTAHEITMLGLFWQADAVVKIVMLMLIVASVWCWAIIIEKLMRIRRLNAQADAFEEAFWSGGSLDALYDRIGQSPADPMAATFAAGMREWRHAADRGIAGTMKGSLQQRVERVMAVTIGREMARAERYMTFLASVGSTAPFIGLFGTVWGIMNSFTSIAGSGNTSLAVVAPGIAEALFATAMGLLAAIPAVLSYNKFSTDLGRYADRLDTFSGEFSAILSRHLEERGAA</sequence>
<reference evidence="12 13" key="1">
    <citation type="journal article" date="2019" name="Int. J. Syst. Evol. Microbiol.">
        <title>Azospirillum ramasamyi sp. nov., a novel diazotrophic bacterium isolated from fermented bovine products.</title>
        <authorList>
            <person name="Anandham R."/>
            <person name="Heo J."/>
            <person name="Krishnamoorthy R."/>
            <person name="SenthilKumar M."/>
            <person name="Gopal N.O."/>
            <person name="Kim S.J."/>
            <person name="Kwon S.W."/>
        </authorList>
    </citation>
    <scope>NUCLEOTIDE SEQUENCE [LARGE SCALE GENOMIC DNA]</scope>
    <source>
        <strain evidence="12 13">M2T2B2</strain>
    </source>
</reference>
<dbReference type="InterPro" id="IPR002898">
    <property type="entry name" value="MotA_ExbB_proton_chnl"/>
</dbReference>
<dbReference type="GO" id="GO:0043213">
    <property type="term" value="P:bacteriocin transport"/>
    <property type="evidence" value="ECO:0007669"/>
    <property type="project" value="InterPro"/>
</dbReference>
<organism evidence="12 13">
    <name type="scientific">Azospirillum ramasamyi</name>
    <dbReference type="NCBI Taxonomy" id="682998"/>
    <lineage>
        <taxon>Bacteria</taxon>
        <taxon>Pseudomonadati</taxon>
        <taxon>Pseudomonadota</taxon>
        <taxon>Alphaproteobacteria</taxon>
        <taxon>Rhodospirillales</taxon>
        <taxon>Azospirillaceae</taxon>
        <taxon>Azospirillum</taxon>
    </lineage>
</organism>
<evidence type="ECO:0000259" key="11">
    <source>
        <dbReference type="Pfam" id="PF01618"/>
    </source>
</evidence>
<evidence type="ECO:0000256" key="8">
    <source>
        <dbReference type="ARBA" id="ARBA00023136"/>
    </source>
</evidence>
<comment type="similarity">
    <text evidence="2 10">Belongs to the ExbB/TolQ family.</text>
</comment>
<evidence type="ECO:0000256" key="6">
    <source>
        <dbReference type="ARBA" id="ARBA00022692"/>
    </source>
</evidence>
<protein>
    <recommendedName>
        <fullName evidence="10">Tol-Pal system protein TolQ</fullName>
    </recommendedName>
</protein>
<keyword evidence="13" id="KW-1185">Reference proteome</keyword>
<evidence type="ECO:0000256" key="2">
    <source>
        <dbReference type="ARBA" id="ARBA00010442"/>
    </source>
</evidence>
<proteinExistence type="inferred from homology"/>
<keyword evidence="9 10" id="KW-0131">Cell cycle</keyword>
<feature type="transmembrane region" description="Helical" evidence="10">
    <location>
        <begin position="143"/>
        <end position="167"/>
    </location>
</feature>
<feature type="domain" description="MotA/TolQ/ExbB proton channel" evidence="11">
    <location>
        <begin position="93"/>
        <end position="223"/>
    </location>
</feature>
<keyword evidence="7 10" id="KW-1133">Transmembrane helix</keyword>
<dbReference type="PANTHER" id="PTHR30625">
    <property type="entry name" value="PROTEIN TOLQ"/>
    <property type="match status" value="1"/>
</dbReference>
<dbReference type="NCBIfam" id="TIGR02796">
    <property type="entry name" value="tolQ"/>
    <property type="match status" value="1"/>
</dbReference>
<keyword evidence="8 10" id="KW-0472">Membrane</keyword>
<keyword evidence="3 10" id="KW-1003">Cell membrane</keyword>
<dbReference type="GO" id="GO:0005886">
    <property type="term" value="C:plasma membrane"/>
    <property type="evidence" value="ECO:0007669"/>
    <property type="project" value="UniProtKB-SubCell"/>
</dbReference>
<evidence type="ECO:0000256" key="5">
    <source>
        <dbReference type="ARBA" id="ARBA00022618"/>
    </source>
</evidence>